<keyword evidence="2" id="KW-0808">Transferase</keyword>
<dbReference type="GO" id="GO:0016757">
    <property type="term" value="F:glycosyltransferase activity"/>
    <property type="evidence" value="ECO:0007669"/>
    <property type="project" value="UniProtKB-KW"/>
</dbReference>
<dbReference type="SUPFAM" id="SSF53271">
    <property type="entry name" value="PRTase-like"/>
    <property type="match status" value="1"/>
</dbReference>
<keyword evidence="1 4" id="KW-0328">Glycosyltransferase</keyword>
<keyword evidence="5" id="KW-1185">Reference proteome</keyword>
<dbReference type="InterPro" id="IPR000836">
    <property type="entry name" value="PRTase_dom"/>
</dbReference>
<dbReference type="RefSeq" id="WP_272737181.1">
    <property type="nucleotide sequence ID" value="NZ_CP116942.1"/>
</dbReference>
<dbReference type="Pfam" id="PF00156">
    <property type="entry name" value="Pribosyltran"/>
    <property type="match status" value="1"/>
</dbReference>
<feature type="domain" description="Phosphoribosyltransferase" evidence="3">
    <location>
        <begin position="16"/>
        <end position="161"/>
    </location>
</feature>
<gene>
    <name evidence="4" type="ORF">PO878_02850</name>
</gene>
<dbReference type="EMBL" id="CP116942">
    <property type="protein sequence ID" value="WCO67660.1"/>
    <property type="molecule type" value="Genomic_DNA"/>
</dbReference>
<sequence>MTGVNPTDATDAADREVLTWETFGTATRELAEGIAADGWVPDLVVAVARGGLTVGGALAYALGVKNCGAINVEFYTGVDSRLDVPVVLPPSLNLLDVSGLDVLVADDVADTGHTLRLVREVLAQHVATTRTAVLYHKPRSVIAPDHAWKVTEAWINFPWSTQPPVAGLPPR</sequence>
<proteinExistence type="predicted"/>
<evidence type="ECO:0000256" key="1">
    <source>
        <dbReference type="ARBA" id="ARBA00022676"/>
    </source>
</evidence>
<dbReference type="PANTHER" id="PTHR43363">
    <property type="entry name" value="HYPOXANTHINE PHOSPHORIBOSYLTRANSFERASE"/>
    <property type="match status" value="1"/>
</dbReference>
<evidence type="ECO:0000256" key="2">
    <source>
        <dbReference type="ARBA" id="ARBA00022679"/>
    </source>
</evidence>
<dbReference type="Proteomes" id="UP001216390">
    <property type="component" value="Chromosome"/>
</dbReference>
<dbReference type="AlphaFoldDB" id="A0AAF0BWC2"/>
<dbReference type="PANTHER" id="PTHR43363:SF1">
    <property type="entry name" value="HYPOXANTHINE-GUANINE PHOSPHORIBOSYLTRANSFERASE"/>
    <property type="match status" value="1"/>
</dbReference>
<dbReference type="KEGG" id="ima:PO878_02850"/>
<evidence type="ECO:0000259" key="3">
    <source>
        <dbReference type="Pfam" id="PF00156"/>
    </source>
</evidence>
<protein>
    <submittedName>
        <fullName evidence="4">Phosphoribosyltransferase</fullName>
    </submittedName>
</protein>
<dbReference type="CDD" id="cd06223">
    <property type="entry name" value="PRTases_typeI"/>
    <property type="match status" value="1"/>
</dbReference>
<accession>A0AAF0BWC2</accession>
<organism evidence="4 5">
    <name type="scientific">Iamia majanohamensis</name>
    <dbReference type="NCBI Taxonomy" id="467976"/>
    <lineage>
        <taxon>Bacteria</taxon>
        <taxon>Bacillati</taxon>
        <taxon>Actinomycetota</taxon>
        <taxon>Acidimicrobiia</taxon>
        <taxon>Acidimicrobiales</taxon>
        <taxon>Iamiaceae</taxon>
        <taxon>Iamia</taxon>
    </lineage>
</organism>
<name>A0AAF0BWC2_9ACTN</name>
<dbReference type="InterPro" id="IPR029057">
    <property type="entry name" value="PRTase-like"/>
</dbReference>
<evidence type="ECO:0000313" key="4">
    <source>
        <dbReference type="EMBL" id="WCO67660.1"/>
    </source>
</evidence>
<dbReference type="Gene3D" id="3.40.50.2020">
    <property type="match status" value="1"/>
</dbReference>
<evidence type="ECO:0000313" key="5">
    <source>
        <dbReference type="Proteomes" id="UP001216390"/>
    </source>
</evidence>
<reference evidence="4" key="1">
    <citation type="submission" date="2023-01" db="EMBL/GenBank/DDBJ databases">
        <title>The diversity of Class Acidimicrobiia in South China Sea sediment environments and the proposal of Iamia marina sp. nov., a novel species of the genus Iamia.</title>
        <authorList>
            <person name="He Y."/>
            <person name="Tian X."/>
        </authorList>
    </citation>
    <scope>NUCLEOTIDE SEQUENCE</scope>
    <source>
        <strain evidence="4">DSM 19957</strain>
    </source>
</reference>